<dbReference type="Proteomes" id="UP000278149">
    <property type="component" value="Unassembled WGS sequence"/>
</dbReference>
<sequence>MKAQGIIIHPSLGIFIILASIMIFGSIKFGLSYQWLLASLSGLASFTLGAASANRLGIKFLMISSEIALFTILSFSFLRIAGYYSFIISFLWLIVANISSLLIRTKEMRVPIYSIPIFILGASLVIYSYLKIPNIAELRASPSVPIEGAFGMFLIFISYPSIFSWISESNSIYAALFSIAGISLMLLHGFRADAILVILSTFLLVWRRNKRLSYLLLVSVLLLYIGVDVIRTKLAISAIERPIFRLSTTYYYSKELASYFFKLIPIEPFWLTSIPLHQSQTIGRGIFGKDFGITPTIFIGMLMDLGFIGMLLLSFLIGSVAGHSYMKFISGDDEFSYPIIWPIIITRTEIGLTQLDLALIFGSTIFSLLLNFFNGSRSSQRRVGECRTTTTVP</sequence>
<feature type="transmembrane region" description="Helical" evidence="1">
    <location>
        <begin position="60"/>
        <end position="77"/>
    </location>
</feature>
<dbReference type="Pfam" id="PF01901">
    <property type="entry name" value="O_anti_polymase"/>
    <property type="match status" value="1"/>
</dbReference>
<proteinExistence type="predicted"/>
<feature type="transmembrane region" description="Helical" evidence="1">
    <location>
        <begin position="83"/>
        <end position="103"/>
    </location>
</feature>
<feature type="transmembrane region" description="Helical" evidence="1">
    <location>
        <begin position="33"/>
        <end position="53"/>
    </location>
</feature>
<feature type="transmembrane region" description="Helical" evidence="1">
    <location>
        <begin position="7"/>
        <end position="27"/>
    </location>
</feature>
<dbReference type="InterPro" id="IPR002760">
    <property type="entry name" value="O_anti_polymase"/>
</dbReference>
<name>A0A3R9PDC8_9CREN</name>
<accession>A0A3R9PDC8</accession>
<keyword evidence="1" id="KW-1133">Transmembrane helix</keyword>
<comment type="caution">
    <text evidence="2">The sequence shown here is derived from an EMBL/GenBank/DDBJ whole genome shotgun (WGS) entry which is preliminary data.</text>
</comment>
<feature type="transmembrane region" description="Helical" evidence="1">
    <location>
        <begin position="149"/>
        <end position="166"/>
    </location>
</feature>
<evidence type="ECO:0000256" key="1">
    <source>
        <dbReference type="SAM" id="Phobius"/>
    </source>
</evidence>
<feature type="transmembrane region" description="Helical" evidence="1">
    <location>
        <begin position="212"/>
        <end position="230"/>
    </location>
</feature>
<keyword evidence="1" id="KW-0472">Membrane</keyword>
<feature type="transmembrane region" description="Helical" evidence="1">
    <location>
        <begin position="173"/>
        <end position="206"/>
    </location>
</feature>
<feature type="transmembrane region" description="Helical" evidence="1">
    <location>
        <begin position="357"/>
        <end position="373"/>
    </location>
</feature>
<dbReference type="EMBL" id="RCOR01000014">
    <property type="protein sequence ID" value="RSN70051.1"/>
    <property type="molecule type" value="Genomic_DNA"/>
</dbReference>
<dbReference type="GeneID" id="6094783"/>
<dbReference type="RefSeq" id="WP_012310149.1">
    <property type="nucleotide sequence ID" value="NZ_RCOR01000014.1"/>
</dbReference>
<gene>
    <name evidence="2" type="ORF">D9Q81_01695</name>
</gene>
<feature type="transmembrane region" description="Helical" evidence="1">
    <location>
        <begin position="297"/>
        <end position="317"/>
    </location>
</feature>
<reference evidence="2 3" key="1">
    <citation type="submission" date="2018-10" db="EMBL/GenBank/DDBJ databases">
        <title>Co-occurring genomic capacity for anaerobic methane metabolism and dissimilatory sulfite reduction discovered in the Korarchaeota.</title>
        <authorList>
            <person name="Mckay L.J."/>
            <person name="Dlakic M."/>
            <person name="Fields M.W."/>
            <person name="Delmont T.O."/>
            <person name="Eren A.M."/>
            <person name="Jay Z.J."/>
            <person name="Klingelsmith K.B."/>
            <person name="Rusch D.B."/>
            <person name="Inskeep W.P."/>
        </authorList>
    </citation>
    <scope>NUCLEOTIDE SEQUENCE [LARGE SCALE GENOMIC DNA]</scope>
    <source>
        <strain evidence="2 3">WS</strain>
    </source>
</reference>
<protein>
    <submittedName>
        <fullName evidence="2">Uncharacterized protein</fullName>
    </submittedName>
</protein>
<evidence type="ECO:0000313" key="2">
    <source>
        <dbReference type="EMBL" id="RSN70051.1"/>
    </source>
</evidence>
<evidence type="ECO:0000313" key="3">
    <source>
        <dbReference type="Proteomes" id="UP000278149"/>
    </source>
</evidence>
<dbReference type="AlphaFoldDB" id="A0A3R9PDC8"/>
<feature type="transmembrane region" description="Helical" evidence="1">
    <location>
        <begin position="110"/>
        <end position="129"/>
    </location>
</feature>
<organism evidence="2 3">
    <name type="scientific">Candidatus Korarchaeum cryptofilum</name>
    <dbReference type="NCBI Taxonomy" id="498846"/>
    <lineage>
        <taxon>Archaea</taxon>
        <taxon>Thermoproteota</taxon>
        <taxon>Candidatus Korarchaeia</taxon>
        <taxon>Candidatus Korarchaeales</taxon>
        <taxon>Candidatus Korarchaeaceae</taxon>
        <taxon>Candidatus Korarchaeum</taxon>
    </lineage>
</organism>
<keyword evidence="1" id="KW-0812">Transmembrane</keyword>